<dbReference type="InterPro" id="IPR011009">
    <property type="entry name" value="Kinase-like_dom_sf"/>
</dbReference>
<dbReference type="Proteomes" id="UP001280121">
    <property type="component" value="Unassembled WGS sequence"/>
</dbReference>
<keyword evidence="10" id="KW-1185">Reference proteome</keyword>
<dbReference type="Pfam" id="PF00454">
    <property type="entry name" value="PI3_PI4_kinase"/>
    <property type="match status" value="1"/>
</dbReference>
<evidence type="ECO:0000256" key="7">
    <source>
        <dbReference type="ARBA" id="ARBA00024420"/>
    </source>
</evidence>
<protein>
    <recommendedName>
        <fullName evidence="7">Serine/threonine-protein kinase ATR</fullName>
    </recommendedName>
</protein>
<keyword evidence="2" id="KW-0723">Serine/threonine-protein kinase</keyword>
<evidence type="ECO:0000256" key="2">
    <source>
        <dbReference type="ARBA" id="ARBA00022527"/>
    </source>
</evidence>
<keyword evidence="4" id="KW-0227">DNA damage</keyword>
<dbReference type="GO" id="GO:0000077">
    <property type="term" value="P:DNA damage checkpoint signaling"/>
    <property type="evidence" value="ECO:0007669"/>
    <property type="project" value="TreeGrafter"/>
</dbReference>
<evidence type="ECO:0000256" key="1">
    <source>
        <dbReference type="ARBA" id="ARBA00004123"/>
    </source>
</evidence>
<gene>
    <name evidence="9" type="ORF">Ddye_003521</name>
</gene>
<dbReference type="InterPro" id="IPR036940">
    <property type="entry name" value="PI3/4_kinase_cat_sf"/>
</dbReference>
<accession>A0AAE0CVE0</accession>
<dbReference type="InterPro" id="IPR018936">
    <property type="entry name" value="PI3/4_kinase_CS"/>
</dbReference>
<evidence type="ECO:0000313" key="9">
    <source>
        <dbReference type="EMBL" id="KAK2664947.1"/>
    </source>
</evidence>
<sequence length="581" mass="65289">MEVYSSRDEPDGLSGLGCLRKSLSSQDEPMINKKTGNWPEVLTSYEQALQMEPKSVQRHSDVLNCLLNMFHFQAMVTHVDGLISRIPQFKKTWCMQGVQAAWRLGQWHLMDEYLSGADEEGLLFSISESNASFDMDVVKILQAMMKKDDSSIHSTITLWAREPLLAFWRLVFGVSGLGAQVGNCWIQYAKLCQMAGHYETPNQAILEAQASGAPNVHMENAKLLWSTKRSDGVIAELQQCLLNTPVKVVGSATISSLSSLSLVPLKLPPILCDTQSLNEKRDIVRTLLFYSRVRELQPTWEKGYFYMAKYCDEVLVDARKRQEDNSELVPGCFIGAIKTSFKLFQGNEYYPRLFERFSYISVVHSVASAIPIARPMDYGSSFKSTVPLPREAAVEIIQATRKEGGQGNSGNNLFDLPTISGIADEAEILSSLQQPKKIVPLGNFGIERPFLCKTKDDLRKDARMMEFTAMINRLLSKHSECGRRKLYIRTFAVILPSNRGLWARIAFAHTTAVWSMVGHILGLGDRHGENILFDSTTGDCVPVDFCCLFDKGLLLEKPELVPFRLYTGYKPTQLNDCPRHS</sequence>
<dbReference type="GO" id="GO:0005694">
    <property type="term" value="C:chromosome"/>
    <property type="evidence" value="ECO:0007669"/>
    <property type="project" value="TreeGrafter"/>
</dbReference>
<keyword evidence="6" id="KW-0539">Nucleus</keyword>
<dbReference type="GO" id="GO:0004674">
    <property type="term" value="F:protein serine/threonine kinase activity"/>
    <property type="evidence" value="ECO:0007669"/>
    <property type="project" value="UniProtKB-KW"/>
</dbReference>
<dbReference type="Gene3D" id="1.10.1070.11">
    <property type="entry name" value="Phosphatidylinositol 3-/4-kinase, catalytic domain"/>
    <property type="match status" value="1"/>
</dbReference>
<organism evidence="9 10">
    <name type="scientific">Dipteronia dyeriana</name>
    <dbReference type="NCBI Taxonomy" id="168575"/>
    <lineage>
        <taxon>Eukaryota</taxon>
        <taxon>Viridiplantae</taxon>
        <taxon>Streptophyta</taxon>
        <taxon>Embryophyta</taxon>
        <taxon>Tracheophyta</taxon>
        <taxon>Spermatophyta</taxon>
        <taxon>Magnoliopsida</taxon>
        <taxon>eudicotyledons</taxon>
        <taxon>Gunneridae</taxon>
        <taxon>Pentapetalae</taxon>
        <taxon>rosids</taxon>
        <taxon>malvids</taxon>
        <taxon>Sapindales</taxon>
        <taxon>Sapindaceae</taxon>
        <taxon>Hippocastanoideae</taxon>
        <taxon>Acereae</taxon>
        <taxon>Dipteronia</taxon>
    </lineage>
</organism>
<evidence type="ECO:0000256" key="4">
    <source>
        <dbReference type="ARBA" id="ARBA00022763"/>
    </source>
</evidence>
<dbReference type="SMART" id="SM00146">
    <property type="entry name" value="PI3Kc"/>
    <property type="match status" value="1"/>
</dbReference>
<dbReference type="AlphaFoldDB" id="A0AAE0CVE0"/>
<evidence type="ECO:0000259" key="8">
    <source>
        <dbReference type="PROSITE" id="PS50290"/>
    </source>
</evidence>
<keyword evidence="5" id="KW-0418">Kinase</keyword>
<dbReference type="InterPro" id="IPR003151">
    <property type="entry name" value="PIK-rel_kinase_FAT"/>
</dbReference>
<dbReference type="SUPFAM" id="SSF56112">
    <property type="entry name" value="Protein kinase-like (PK-like)"/>
    <property type="match status" value="1"/>
</dbReference>
<dbReference type="InterPro" id="IPR000403">
    <property type="entry name" value="PI3/4_kinase_cat_dom"/>
</dbReference>
<dbReference type="EMBL" id="JANJYI010000001">
    <property type="protein sequence ID" value="KAK2664947.1"/>
    <property type="molecule type" value="Genomic_DNA"/>
</dbReference>
<dbReference type="GO" id="GO:0005634">
    <property type="term" value="C:nucleus"/>
    <property type="evidence" value="ECO:0007669"/>
    <property type="project" value="UniProtKB-SubCell"/>
</dbReference>
<dbReference type="Pfam" id="PF02259">
    <property type="entry name" value="FAT"/>
    <property type="match status" value="1"/>
</dbReference>
<proteinExistence type="predicted"/>
<evidence type="ECO:0000256" key="3">
    <source>
        <dbReference type="ARBA" id="ARBA00022679"/>
    </source>
</evidence>
<keyword evidence="3" id="KW-0808">Transferase</keyword>
<dbReference type="GO" id="GO:0006281">
    <property type="term" value="P:DNA repair"/>
    <property type="evidence" value="ECO:0007669"/>
    <property type="project" value="TreeGrafter"/>
</dbReference>
<feature type="domain" description="PI3K/PI4K catalytic" evidence="8">
    <location>
        <begin position="337"/>
        <end position="581"/>
    </location>
</feature>
<evidence type="ECO:0000256" key="5">
    <source>
        <dbReference type="ARBA" id="ARBA00022777"/>
    </source>
</evidence>
<reference evidence="9" key="1">
    <citation type="journal article" date="2023" name="Plant J.">
        <title>Genome sequences and population genomics provide insights into the demographic history, inbreeding, and mutation load of two 'living fossil' tree species of Dipteronia.</title>
        <authorList>
            <person name="Feng Y."/>
            <person name="Comes H.P."/>
            <person name="Chen J."/>
            <person name="Zhu S."/>
            <person name="Lu R."/>
            <person name="Zhang X."/>
            <person name="Li P."/>
            <person name="Qiu J."/>
            <person name="Olsen K.M."/>
            <person name="Qiu Y."/>
        </authorList>
    </citation>
    <scope>NUCLEOTIDE SEQUENCE</scope>
    <source>
        <strain evidence="9">KIB01</strain>
    </source>
</reference>
<comment type="subcellular location">
    <subcellularLocation>
        <location evidence="1">Nucleus</location>
    </subcellularLocation>
</comment>
<evidence type="ECO:0000256" key="6">
    <source>
        <dbReference type="ARBA" id="ARBA00023242"/>
    </source>
</evidence>
<dbReference type="InterPro" id="IPR050517">
    <property type="entry name" value="DDR_Repair_Kinase"/>
</dbReference>
<name>A0AAE0CVE0_9ROSI</name>
<dbReference type="PROSITE" id="PS00916">
    <property type="entry name" value="PI3_4_KINASE_2"/>
    <property type="match status" value="1"/>
</dbReference>
<dbReference type="PANTHER" id="PTHR11139:SF69">
    <property type="entry name" value="SERINE_THREONINE-PROTEIN KINASE ATR"/>
    <property type="match status" value="1"/>
</dbReference>
<comment type="caution">
    <text evidence="9">The sequence shown here is derived from an EMBL/GenBank/DDBJ whole genome shotgun (WGS) entry which is preliminary data.</text>
</comment>
<dbReference type="GO" id="GO:0000723">
    <property type="term" value="P:telomere maintenance"/>
    <property type="evidence" value="ECO:0007669"/>
    <property type="project" value="TreeGrafter"/>
</dbReference>
<dbReference type="PROSITE" id="PS50290">
    <property type="entry name" value="PI3_4_KINASE_3"/>
    <property type="match status" value="1"/>
</dbReference>
<evidence type="ECO:0000313" key="10">
    <source>
        <dbReference type="Proteomes" id="UP001280121"/>
    </source>
</evidence>
<dbReference type="PANTHER" id="PTHR11139">
    <property type="entry name" value="ATAXIA TELANGIECTASIA MUTATED ATM -RELATED"/>
    <property type="match status" value="1"/>
</dbReference>